<dbReference type="EMBL" id="JBHULD010000025">
    <property type="protein sequence ID" value="MFD2556725.1"/>
    <property type="molecule type" value="Genomic_DNA"/>
</dbReference>
<keyword evidence="2" id="KW-1185">Reference proteome</keyword>
<gene>
    <name evidence="1" type="ORF">ACFSQW_20220</name>
</gene>
<protein>
    <submittedName>
        <fullName evidence="1">DUF4276 family protein</fullName>
    </submittedName>
</protein>
<evidence type="ECO:0000313" key="2">
    <source>
        <dbReference type="Proteomes" id="UP001597440"/>
    </source>
</evidence>
<accession>A0ABW5L861</accession>
<dbReference type="RefSeq" id="WP_210354866.1">
    <property type="nucleotide sequence ID" value="NZ_JAEQMU010000002.1"/>
</dbReference>
<organism evidence="1 2">
    <name type="scientific">Sphingobacterium tabacisoli</name>
    <dbReference type="NCBI Taxonomy" id="2044855"/>
    <lineage>
        <taxon>Bacteria</taxon>
        <taxon>Pseudomonadati</taxon>
        <taxon>Bacteroidota</taxon>
        <taxon>Sphingobacteriia</taxon>
        <taxon>Sphingobacteriales</taxon>
        <taxon>Sphingobacteriaceae</taxon>
        <taxon>Sphingobacterium</taxon>
    </lineage>
</organism>
<comment type="caution">
    <text evidence="1">The sequence shown here is derived from an EMBL/GenBank/DDBJ whole genome shotgun (WGS) entry which is preliminary data.</text>
</comment>
<dbReference type="Proteomes" id="UP001597440">
    <property type="component" value="Unassembled WGS sequence"/>
</dbReference>
<reference evidence="2" key="1">
    <citation type="journal article" date="2019" name="Int. J. Syst. Evol. Microbiol.">
        <title>The Global Catalogue of Microorganisms (GCM) 10K type strain sequencing project: providing services to taxonomists for standard genome sequencing and annotation.</title>
        <authorList>
            <consortium name="The Broad Institute Genomics Platform"/>
            <consortium name="The Broad Institute Genome Sequencing Center for Infectious Disease"/>
            <person name="Wu L."/>
            <person name="Ma J."/>
        </authorList>
    </citation>
    <scope>NUCLEOTIDE SEQUENCE [LARGE SCALE GENOMIC DNA]</scope>
    <source>
        <strain evidence="2">KCTC 52298</strain>
    </source>
</reference>
<name>A0ABW5L861_9SPHI</name>
<proteinExistence type="predicted"/>
<evidence type="ECO:0000313" key="1">
    <source>
        <dbReference type="EMBL" id="MFD2556725.1"/>
    </source>
</evidence>
<sequence>MIKIGVIGEDPNDTTAIQNLLRPKLGAIANFKTICKNIRGCHLDSPKFYKTVGAETKSTPYDILICIRDLDAFKSESAKVLERQNWHKKIKDAANGCSTVLLLNIWELEAIIFADLIPFNKRYGVSLSFAGDPSSLKDPKERLKSETRKAKRRYVESDCKELFSELDFDKVTARCAFFKEFLQDLKSQHKSFKTAI</sequence>